<gene>
    <name evidence="1" type="ORF">MML48_7g00009269</name>
</gene>
<evidence type="ECO:0000313" key="2">
    <source>
        <dbReference type="Proteomes" id="UP001056778"/>
    </source>
</evidence>
<dbReference type="Proteomes" id="UP001056778">
    <property type="component" value="Chromosome 7"/>
</dbReference>
<organism evidence="1 2">
    <name type="scientific">Holotrichia oblita</name>
    <name type="common">Chafer beetle</name>
    <dbReference type="NCBI Taxonomy" id="644536"/>
    <lineage>
        <taxon>Eukaryota</taxon>
        <taxon>Metazoa</taxon>
        <taxon>Ecdysozoa</taxon>
        <taxon>Arthropoda</taxon>
        <taxon>Hexapoda</taxon>
        <taxon>Insecta</taxon>
        <taxon>Pterygota</taxon>
        <taxon>Neoptera</taxon>
        <taxon>Endopterygota</taxon>
        <taxon>Coleoptera</taxon>
        <taxon>Polyphaga</taxon>
        <taxon>Scarabaeiformia</taxon>
        <taxon>Scarabaeidae</taxon>
        <taxon>Melolonthinae</taxon>
        <taxon>Holotrichia</taxon>
    </lineage>
</organism>
<keyword evidence="1" id="KW-0689">Ribosomal protein</keyword>
<protein>
    <submittedName>
        <fullName evidence="1">Mitochondrial 28s ribosomal protein s30/p52 pro-apototic protein</fullName>
    </submittedName>
</protein>
<reference evidence="1" key="1">
    <citation type="submission" date="2022-04" db="EMBL/GenBank/DDBJ databases">
        <title>Chromosome-scale genome assembly of Holotrichia oblita Faldermann.</title>
        <authorList>
            <person name="Rongchong L."/>
        </authorList>
    </citation>
    <scope>NUCLEOTIDE SEQUENCE</scope>
    <source>
        <strain evidence="1">81SQS9</strain>
    </source>
</reference>
<accession>A0ACB9STD9</accession>
<proteinExistence type="predicted"/>
<comment type="caution">
    <text evidence="1">The sequence shown here is derived from an EMBL/GenBank/DDBJ whole genome shotgun (WGS) entry which is preliminary data.</text>
</comment>
<name>A0ACB9STD9_HOLOL</name>
<keyword evidence="1" id="KW-0687">Ribonucleoprotein</keyword>
<sequence>MSLIRLPRNITKKLPICHKFSTAVLNNEEYTTTPNYPPILDLSYEKVQERKKESNYEEIKAVKTIEEKQIKLNMPKYYGFKCYMFNDEKIPYGQLPLIQHITKTHLIVKDQLPDYYNQINVDTLVNDIKKDIEEVLVIEYNHYRRKHEVLKEDIDITARDKLLTSSICRQINRSLINNSSKTYAHLKNLQIDLDQRIESFWFASGMDPPENIKRYRLGVKWREHTENEPTNRAMQYTGTSMISLRSKLPLLPIVPHSEAVNEDLKIPYFKYDPRVVGTITTHRHITNIPGFWPGDKYEYGLLSYHPRSYLIGRNYNDPLDNTESLHRQALLSCFGWLNAQANYLGFTTFNDITYPLVTQSAITNGQTWSFYVYQLNTILNHSKHVRENPKRNICWATPEMKLFEEIKDGKVVGFNDETLKMLIRYYANTPEERLGVNMKPYLNNEEKVCADYKDDDKRNWLEKEYKFLMANRPRYKEFYEVHHWEKIYKIDHQTRPNEARRRPFELNQKPSNRRLDHRQPAYIPRALRPDLPRNKGRYAKEYFP</sequence>
<keyword evidence="2" id="KW-1185">Reference proteome</keyword>
<dbReference type="EMBL" id="CM043021">
    <property type="protein sequence ID" value="KAI4458442.1"/>
    <property type="molecule type" value="Genomic_DNA"/>
</dbReference>
<evidence type="ECO:0000313" key="1">
    <source>
        <dbReference type="EMBL" id="KAI4458442.1"/>
    </source>
</evidence>